<proteinExistence type="predicted"/>
<feature type="region of interest" description="Disordered" evidence="1">
    <location>
        <begin position="86"/>
        <end position="105"/>
    </location>
</feature>
<evidence type="ECO:0008006" key="4">
    <source>
        <dbReference type="Google" id="ProtNLM"/>
    </source>
</evidence>
<sequence length="473" mass="54604">MEMLSNAVLSDLVSRSIAFLLTCKCEKQEDLLQRLRQLLLRSGTIVEEAERRHVTNLAMLRQLMALRDETFRGYYVLDAARCQEAAAPRESDGRREEDDEEASRHALSRFNPAKRVRVPSWNNQETRTRAAFRARELRQAVRSLEAAIGDMEEFVVFLMSYPPIHRQPYSAHLFLDKCMFDRHMERERVMEFLLQTAAAAAAAGAARPGVLPIVGPAHIGKSTLVEHVCDDERVRNHETVSSFRDKCVIKHRNGKALVEKLLIVVELLEDVDEETWNRLLRSSQRNMLLVGSRMIVTSRSEKIHRLKCLPSEAYWHYFKLTLFGGDDPGQHPKLASLALEMANLMQGSFMFANIGAVVLRDNFNSQSWSRALARTRDYMQKNASLFGEYPDDIRPTKDNHRITWSIIQKKPTKYCMLYDIYERGYQEEGPEMIPFSDMLAGCSQPRGIYEILFWKSRIPPYLSYVCKCEVRDM</sequence>
<dbReference type="EMBL" id="CP144746">
    <property type="protein sequence ID" value="WVZ55970.1"/>
    <property type="molecule type" value="Genomic_DNA"/>
</dbReference>
<dbReference type="PANTHER" id="PTHR33377">
    <property type="entry name" value="OS10G0134700 PROTEIN-RELATED"/>
    <property type="match status" value="1"/>
</dbReference>
<dbReference type="AlphaFoldDB" id="A0AAQ3PSH5"/>
<keyword evidence="3" id="KW-1185">Reference proteome</keyword>
<dbReference type="PANTHER" id="PTHR33377:SF115">
    <property type="entry name" value="OS05G0533301 PROTEIN"/>
    <property type="match status" value="1"/>
</dbReference>
<dbReference type="SUPFAM" id="SSF52540">
    <property type="entry name" value="P-loop containing nucleoside triphosphate hydrolases"/>
    <property type="match status" value="1"/>
</dbReference>
<accession>A0AAQ3PSH5</accession>
<gene>
    <name evidence="2" type="ORF">U9M48_006563</name>
</gene>
<name>A0AAQ3PSH5_PASNO</name>
<feature type="compositionally biased region" description="Basic and acidic residues" evidence="1">
    <location>
        <begin position="87"/>
        <end position="96"/>
    </location>
</feature>
<dbReference type="Gene3D" id="3.40.50.300">
    <property type="entry name" value="P-loop containing nucleotide triphosphate hydrolases"/>
    <property type="match status" value="1"/>
</dbReference>
<dbReference type="InterPro" id="IPR027417">
    <property type="entry name" value="P-loop_NTPase"/>
</dbReference>
<evidence type="ECO:0000256" key="1">
    <source>
        <dbReference type="SAM" id="MobiDB-lite"/>
    </source>
</evidence>
<organism evidence="2 3">
    <name type="scientific">Paspalum notatum var. saurae</name>
    <dbReference type="NCBI Taxonomy" id="547442"/>
    <lineage>
        <taxon>Eukaryota</taxon>
        <taxon>Viridiplantae</taxon>
        <taxon>Streptophyta</taxon>
        <taxon>Embryophyta</taxon>
        <taxon>Tracheophyta</taxon>
        <taxon>Spermatophyta</taxon>
        <taxon>Magnoliopsida</taxon>
        <taxon>Liliopsida</taxon>
        <taxon>Poales</taxon>
        <taxon>Poaceae</taxon>
        <taxon>PACMAD clade</taxon>
        <taxon>Panicoideae</taxon>
        <taxon>Andropogonodae</taxon>
        <taxon>Paspaleae</taxon>
        <taxon>Paspalinae</taxon>
        <taxon>Paspalum</taxon>
    </lineage>
</organism>
<protein>
    <recommendedName>
        <fullName evidence="4">NB-ARC domain-containing protein</fullName>
    </recommendedName>
</protein>
<reference evidence="2 3" key="1">
    <citation type="submission" date="2024-02" db="EMBL/GenBank/DDBJ databases">
        <title>High-quality chromosome-scale genome assembly of Pensacola bahiagrass (Paspalum notatum Flugge var. saurae).</title>
        <authorList>
            <person name="Vega J.M."/>
            <person name="Podio M."/>
            <person name="Orjuela J."/>
            <person name="Siena L.A."/>
            <person name="Pessino S.C."/>
            <person name="Combes M.C."/>
            <person name="Mariac C."/>
            <person name="Albertini E."/>
            <person name="Pupilli F."/>
            <person name="Ortiz J.P.A."/>
            <person name="Leblanc O."/>
        </authorList>
    </citation>
    <scope>NUCLEOTIDE SEQUENCE [LARGE SCALE GENOMIC DNA]</scope>
    <source>
        <strain evidence="2">R1</strain>
        <tissue evidence="2">Leaf</tissue>
    </source>
</reference>
<evidence type="ECO:0000313" key="3">
    <source>
        <dbReference type="Proteomes" id="UP001341281"/>
    </source>
</evidence>
<dbReference type="Proteomes" id="UP001341281">
    <property type="component" value="Chromosome 02"/>
</dbReference>
<evidence type="ECO:0000313" key="2">
    <source>
        <dbReference type="EMBL" id="WVZ55970.1"/>
    </source>
</evidence>